<evidence type="ECO:0000259" key="1">
    <source>
        <dbReference type="Pfam" id="PF19054"/>
    </source>
</evidence>
<evidence type="ECO:0000313" key="3">
    <source>
        <dbReference type="Proteomes" id="UP000540412"/>
    </source>
</evidence>
<accession>A0A7W9PJS0</accession>
<gene>
    <name evidence="2" type="ORF">BJY24_006379</name>
</gene>
<dbReference type="Proteomes" id="UP000540412">
    <property type="component" value="Unassembled WGS sequence"/>
</dbReference>
<feature type="domain" description="DUF5753" evidence="1">
    <location>
        <begin position="4"/>
        <end position="50"/>
    </location>
</feature>
<dbReference type="EMBL" id="JACHIT010000002">
    <property type="protein sequence ID" value="MBB5917467.1"/>
    <property type="molecule type" value="Genomic_DNA"/>
</dbReference>
<name>A0A7W9PJS0_9NOCA</name>
<evidence type="ECO:0000313" key="2">
    <source>
        <dbReference type="EMBL" id="MBB5917467.1"/>
    </source>
</evidence>
<sequence>MLSEPPVVYVEGYTGALYLDRPDEIEQYRTALSAIENVALSQSKSRALLTKIAEEHEA</sequence>
<organism evidence="2 3">
    <name type="scientific">Nocardia transvalensis</name>
    <dbReference type="NCBI Taxonomy" id="37333"/>
    <lineage>
        <taxon>Bacteria</taxon>
        <taxon>Bacillati</taxon>
        <taxon>Actinomycetota</taxon>
        <taxon>Actinomycetes</taxon>
        <taxon>Mycobacteriales</taxon>
        <taxon>Nocardiaceae</taxon>
        <taxon>Nocardia</taxon>
    </lineage>
</organism>
<reference evidence="2 3" key="1">
    <citation type="submission" date="2020-08" db="EMBL/GenBank/DDBJ databases">
        <title>Sequencing the genomes of 1000 actinobacteria strains.</title>
        <authorList>
            <person name="Klenk H.-P."/>
        </authorList>
    </citation>
    <scope>NUCLEOTIDE SEQUENCE [LARGE SCALE GENOMIC DNA]</scope>
    <source>
        <strain evidence="2 3">DSM 43582</strain>
    </source>
</reference>
<proteinExistence type="predicted"/>
<dbReference type="Pfam" id="PF19054">
    <property type="entry name" value="DUF5753"/>
    <property type="match status" value="1"/>
</dbReference>
<dbReference type="InterPro" id="IPR043917">
    <property type="entry name" value="DUF5753"/>
</dbReference>
<comment type="caution">
    <text evidence="2">The sequence shown here is derived from an EMBL/GenBank/DDBJ whole genome shotgun (WGS) entry which is preliminary data.</text>
</comment>
<protein>
    <recommendedName>
        <fullName evidence="1">DUF5753 domain-containing protein</fullName>
    </recommendedName>
</protein>
<dbReference type="RefSeq" id="WP_157185592.1">
    <property type="nucleotide sequence ID" value="NZ_JACHIT010000002.1"/>
</dbReference>
<dbReference type="AlphaFoldDB" id="A0A7W9PJS0"/>
<keyword evidence="3" id="KW-1185">Reference proteome</keyword>